<dbReference type="PANTHER" id="PTHR33747:SF1">
    <property type="entry name" value="ADENYLATE CYCLASE-ASSOCIATED CAP C-TERMINAL DOMAIN-CONTAINING PROTEIN"/>
    <property type="match status" value="1"/>
</dbReference>
<evidence type="ECO:0000313" key="4">
    <source>
        <dbReference type="EMBL" id="KAA9153163.1"/>
    </source>
</evidence>
<comment type="caution">
    <text evidence="4">The sequence shown here is derived from an EMBL/GenBank/DDBJ whole genome shotgun (WGS) entry which is preliminary data.</text>
</comment>
<gene>
    <name evidence="4" type="ORF">FPZ12_035170</name>
</gene>
<dbReference type="OrthoDB" id="21421at2"/>
<proteinExistence type="inferred from homology"/>
<dbReference type="PANTHER" id="PTHR33747">
    <property type="entry name" value="UPF0225 PROTEIN SCO1677"/>
    <property type="match status" value="1"/>
</dbReference>
<accession>A0A5N0UPY4</accession>
<evidence type="ECO:0000259" key="3">
    <source>
        <dbReference type="Pfam" id="PF17775"/>
    </source>
</evidence>
<dbReference type="Pfam" id="PF17775">
    <property type="entry name" value="YchJ_M-like"/>
    <property type="match status" value="1"/>
</dbReference>
<sequence length="129" mass="14432">MARKNTPCPCGLGKPYGSCCGRLHRGEAVAATPEELMRSRYSAFAVGDAGYLRESWHPSTRPATIDLDSRPAEWTRLEILSTSGGSAFHTDGTVEFRAHYRADGEEHVHAEHSTFTRENGRWFYVSETR</sequence>
<reference evidence="4" key="1">
    <citation type="submission" date="2019-09" db="EMBL/GenBank/DDBJ databases">
        <authorList>
            <person name="Teo W.F.A."/>
            <person name="Duangmal K."/>
        </authorList>
    </citation>
    <scope>NUCLEOTIDE SEQUENCE [LARGE SCALE GENOMIC DNA]</scope>
    <source>
        <strain evidence="4">K81G1</strain>
    </source>
</reference>
<dbReference type="SUPFAM" id="SSF103642">
    <property type="entry name" value="Sec-C motif"/>
    <property type="match status" value="1"/>
</dbReference>
<organism evidence="4 5">
    <name type="scientific">Amycolatopsis acidicola</name>
    <dbReference type="NCBI Taxonomy" id="2596893"/>
    <lineage>
        <taxon>Bacteria</taxon>
        <taxon>Bacillati</taxon>
        <taxon>Actinomycetota</taxon>
        <taxon>Actinomycetes</taxon>
        <taxon>Pseudonocardiales</taxon>
        <taxon>Pseudonocardiaceae</taxon>
        <taxon>Amycolatopsis</taxon>
    </lineage>
</organism>
<dbReference type="InterPro" id="IPR032710">
    <property type="entry name" value="NTF2-like_dom_sf"/>
</dbReference>
<dbReference type="AlphaFoldDB" id="A0A5N0UPY4"/>
<name>A0A5N0UPY4_9PSEU</name>
<evidence type="ECO:0000256" key="1">
    <source>
        <dbReference type="ARBA" id="ARBA00010839"/>
    </source>
</evidence>
<dbReference type="HAMAP" id="MF_00612">
    <property type="entry name" value="UPF0225"/>
    <property type="match status" value="1"/>
</dbReference>
<dbReference type="RefSeq" id="WP_144750445.1">
    <property type="nucleotide sequence ID" value="NZ_VMNW02000079.1"/>
</dbReference>
<dbReference type="EMBL" id="VMNW02000079">
    <property type="protein sequence ID" value="KAA9153163.1"/>
    <property type="molecule type" value="Genomic_DNA"/>
</dbReference>
<dbReference type="SUPFAM" id="SSF54427">
    <property type="entry name" value="NTF2-like"/>
    <property type="match status" value="1"/>
</dbReference>
<dbReference type="Pfam" id="PF02810">
    <property type="entry name" value="SEC-C"/>
    <property type="match status" value="1"/>
</dbReference>
<comment type="similarity">
    <text evidence="1 2">Belongs to the UPF0225 family.</text>
</comment>
<keyword evidence="5" id="KW-1185">Reference proteome</keyword>
<dbReference type="InterPro" id="IPR048469">
    <property type="entry name" value="YchJ-like_M"/>
</dbReference>
<dbReference type="InterPro" id="IPR023006">
    <property type="entry name" value="YchJ-like"/>
</dbReference>
<protein>
    <recommendedName>
        <fullName evidence="2">UPF0225 protein FPZ12_035170</fullName>
    </recommendedName>
</protein>
<evidence type="ECO:0000313" key="5">
    <source>
        <dbReference type="Proteomes" id="UP000319769"/>
    </source>
</evidence>
<dbReference type="Proteomes" id="UP000319769">
    <property type="component" value="Unassembled WGS sequence"/>
</dbReference>
<evidence type="ECO:0000256" key="2">
    <source>
        <dbReference type="HAMAP-Rule" id="MF_00612"/>
    </source>
</evidence>
<feature type="domain" description="YchJ-like middle NTF2-like" evidence="3">
    <location>
        <begin position="32"/>
        <end position="126"/>
    </location>
</feature>
<dbReference type="Gene3D" id="3.10.450.50">
    <property type="match status" value="1"/>
</dbReference>
<dbReference type="InterPro" id="IPR004027">
    <property type="entry name" value="SEC_C_motif"/>
</dbReference>